<dbReference type="AlphaFoldDB" id="A0A2P6NFY0"/>
<dbReference type="Proteomes" id="UP000241769">
    <property type="component" value="Unassembled WGS sequence"/>
</dbReference>
<proteinExistence type="predicted"/>
<keyword evidence="2" id="KW-1185">Reference proteome</keyword>
<gene>
    <name evidence="1" type="ORF">PROFUN_04694</name>
</gene>
<accession>A0A2P6NFY0</accession>
<name>A0A2P6NFY0_9EUKA</name>
<sequence>MKTCSFGIVQENVRLESLFYDQSVSRSEGQIKAWPEHKGECGRIQEEQKNTLEHPITTEEQQLVHIFNALPIEKPTVVNRSKIPSHFHIDIRYVPLPPSGYLLLACNPHTSGVLVSKINFDPTSTAAKTAELLCISLLQLFCKPRYGCQTPCAPSSWSMSSEDATLAREMEKRFKCMKMRQELTVIGETSEVQMKTAEESWVNFFNTLRDVAGGRGKK</sequence>
<protein>
    <submittedName>
        <fullName evidence="1">Uncharacterized protein</fullName>
    </submittedName>
</protein>
<dbReference type="OrthoDB" id="432970at2759"/>
<reference evidence="1 2" key="1">
    <citation type="journal article" date="2018" name="Genome Biol. Evol.">
        <title>Multiple Roots of Fruiting Body Formation in Amoebozoa.</title>
        <authorList>
            <person name="Hillmann F."/>
            <person name="Forbes G."/>
            <person name="Novohradska S."/>
            <person name="Ferling I."/>
            <person name="Riege K."/>
            <person name="Groth M."/>
            <person name="Westermann M."/>
            <person name="Marz M."/>
            <person name="Spaller T."/>
            <person name="Winckler T."/>
            <person name="Schaap P."/>
            <person name="Glockner G."/>
        </authorList>
    </citation>
    <scope>NUCLEOTIDE SEQUENCE [LARGE SCALE GENOMIC DNA]</scope>
    <source>
        <strain evidence="1 2">Jena</strain>
    </source>
</reference>
<dbReference type="EMBL" id="MDYQ01000094">
    <property type="protein sequence ID" value="PRP82831.1"/>
    <property type="molecule type" value="Genomic_DNA"/>
</dbReference>
<comment type="caution">
    <text evidence="1">The sequence shown here is derived from an EMBL/GenBank/DDBJ whole genome shotgun (WGS) entry which is preliminary data.</text>
</comment>
<organism evidence="1 2">
    <name type="scientific">Planoprotostelium fungivorum</name>
    <dbReference type="NCBI Taxonomy" id="1890364"/>
    <lineage>
        <taxon>Eukaryota</taxon>
        <taxon>Amoebozoa</taxon>
        <taxon>Evosea</taxon>
        <taxon>Variosea</taxon>
        <taxon>Cavosteliida</taxon>
        <taxon>Cavosteliaceae</taxon>
        <taxon>Planoprotostelium</taxon>
    </lineage>
</organism>
<dbReference type="InParanoid" id="A0A2P6NFY0"/>
<evidence type="ECO:0000313" key="1">
    <source>
        <dbReference type="EMBL" id="PRP82831.1"/>
    </source>
</evidence>
<evidence type="ECO:0000313" key="2">
    <source>
        <dbReference type="Proteomes" id="UP000241769"/>
    </source>
</evidence>